<dbReference type="GO" id="GO:0000166">
    <property type="term" value="F:nucleotide binding"/>
    <property type="evidence" value="ECO:0007669"/>
    <property type="project" value="UniProtKB-KW"/>
</dbReference>
<dbReference type="GO" id="GO:0004016">
    <property type="term" value="F:adenylate cyclase activity"/>
    <property type="evidence" value="ECO:0007669"/>
    <property type="project" value="TreeGrafter"/>
</dbReference>
<feature type="transmembrane region" description="Helical" evidence="3">
    <location>
        <begin position="52"/>
        <end position="71"/>
    </location>
</feature>
<keyword evidence="2" id="KW-0456">Lyase</keyword>
<dbReference type="AlphaFoldDB" id="A0A9P0H5H5"/>
<reference evidence="4" key="1">
    <citation type="submission" date="2022-01" db="EMBL/GenBank/DDBJ databases">
        <authorList>
            <person name="King R."/>
        </authorList>
    </citation>
    <scope>NUCLEOTIDE SEQUENCE</scope>
</reference>
<keyword evidence="3" id="KW-0472">Membrane</keyword>
<evidence type="ECO:0000256" key="1">
    <source>
        <dbReference type="ARBA" id="ARBA00022741"/>
    </source>
</evidence>
<keyword evidence="1" id="KW-0547">Nucleotide-binding</keyword>
<dbReference type="PANTHER" id="PTHR45627:SF16">
    <property type="entry name" value="ADENYLATE CYCLASE"/>
    <property type="match status" value="1"/>
</dbReference>
<name>A0A9P0H5H5_NEZVI</name>
<evidence type="ECO:0000256" key="3">
    <source>
        <dbReference type="SAM" id="Phobius"/>
    </source>
</evidence>
<dbReference type="OrthoDB" id="6147412at2759"/>
<keyword evidence="5" id="KW-1185">Reference proteome</keyword>
<sequence>MSAEMGVVPRALEESINVSMGTNWSILTNSTGHNASQPAAGDLLADRPSMSMFASMIIVLLMVMTAAYQVLTSIVKMFILTGIASIYLVLFLSTGISSDLDMYSQFYNVISLVGFLIALIIHGRQTEATNRLDFLWKLQATGNIIANLLFI</sequence>
<evidence type="ECO:0000313" key="4">
    <source>
        <dbReference type="EMBL" id="CAH1395764.1"/>
    </source>
</evidence>
<feature type="transmembrane region" description="Helical" evidence="3">
    <location>
        <begin position="78"/>
        <end position="96"/>
    </location>
</feature>
<organism evidence="4 5">
    <name type="scientific">Nezara viridula</name>
    <name type="common">Southern green stink bug</name>
    <name type="synonym">Cimex viridulus</name>
    <dbReference type="NCBI Taxonomy" id="85310"/>
    <lineage>
        <taxon>Eukaryota</taxon>
        <taxon>Metazoa</taxon>
        <taxon>Ecdysozoa</taxon>
        <taxon>Arthropoda</taxon>
        <taxon>Hexapoda</taxon>
        <taxon>Insecta</taxon>
        <taxon>Pterygota</taxon>
        <taxon>Neoptera</taxon>
        <taxon>Paraneoptera</taxon>
        <taxon>Hemiptera</taxon>
        <taxon>Heteroptera</taxon>
        <taxon>Panheteroptera</taxon>
        <taxon>Pentatomomorpha</taxon>
        <taxon>Pentatomoidea</taxon>
        <taxon>Pentatomidae</taxon>
        <taxon>Pentatominae</taxon>
        <taxon>Nezara</taxon>
    </lineage>
</organism>
<protein>
    <submittedName>
        <fullName evidence="4">Uncharacterized protein</fullName>
    </submittedName>
</protein>
<dbReference type="GO" id="GO:0007189">
    <property type="term" value="P:adenylate cyclase-activating G protein-coupled receptor signaling pathway"/>
    <property type="evidence" value="ECO:0007669"/>
    <property type="project" value="TreeGrafter"/>
</dbReference>
<dbReference type="PANTHER" id="PTHR45627">
    <property type="entry name" value="ADENYLATE CYCLASE TYPE 1"/>
    <property type="match status" value="1"/>
</dbReference>
<keyword evidence="3" id="KW-0812">Transmembrane</keyword>
<evidence type="ECO:0000256" key="2">
    <source>
        <dbReference type="ARBA" id="ARBA00023239"/>
    </source>
</evidence>
<gene>
    <name evidence="4" type="ORF">NEZAVI_LOCUS5975</name>
</gene>
<keyword evidence="3" id="KW-1133">Transmembrane helix</keyword>
<dbReference type="GO" id="GO:0005886">
    <property type="term" value="C:plasma membrane"/>
    <property type="evidence" value="ECO:0007669"/>
    <property type="project" value="TreeGrafter"/>
</dbReference>
<proteinExistence type="predicted"/>
<dbReference type="EMBL" id="OV725079">
    <property type="protein sequence ID" value="CAH1395764.1"/>
    <property type="molecule type" value="Genomic_DNA"/>
</dbReference>
<dbReference type="Proteomes" id="UP001152798">
    <property type="component" value="Chromosome 3"/>
</dbReference>
<feature type="transmembrane region" description="Helical" evidence="3">
    <location>
        <begin position="102"/>
        <end position="121"/>
    </location>
</feature>
<evidence type="ECO:0000313" key="5">
    <source>
        <dbReference type="Proteomes" id="UP001152798"/>
    </source>
</evidence>
<accession>A0A9P0H5H5</accession>